<dbReference type="RefSeq" id="WP_090843655.1">
    <property type="nucleotide sequence ID" value="NZ_FNIL01000011.1"/>
</dbReference>
<dbReference type="InterPro" id="IPR006016">
    <property type="entry name" value="UspA"/>
</dbReference>
<dbReference type="EMBL" id="FNIL01000011">
    <property type="protein sequence ID" value="SDO33082.1"/>
    <property type="molecule type" value="Genomic_DNA"/>
</dbReference>
<evidence type="ECO:0000313" key="3">
    <source>
        <dbReference type="EMBL" id="SDO33082.1"/>
    </source>
</evidence>
<dbReference type="InterPro" id="IPR006015">
    <property type="entry name" value="Universal_stress_UspA"/>
</dbReference>
<feature type="domain" description="UspA" evidence="2">
    <location>
        <begin position="1"/>
        <end position="141"/>
    </location>
</feature>
<comment type="similarity">
    <text evidence="1">Belongs to the universal stress protein A family.</text>
</comment>
<dbReference type="Gene3D" id="3.40.50.620">
    <property type="entry name" value="HUPs"/>
    <property type="match status" value="1"/>
</dbReference>
<accession>A0A1H0INY2</accession>
<name>A0A1H0INY2_9BACI</name>
<dbReference type="Proteomes" id="UP000198778">
    <property type="component" value="Unassembled WGS sequence"/>
</dbReference>
<dbReference type="OrthoDB" id="9777884at2"/>
<dbReference type="STRING" id="745820.SAMN04488053_11145"/>
<evidence type="ECO:0000259" key="2">
    <source>
        <dbReference type="Pfam" id="PF00582"/>
    </source>
</evidence>
<sequence>MFKKILLAIDGSKHSERATEKAIELAKLQDSASIEMLYVVAGNKSKSDVLHYGDSDTASLKRKRLLADYKEMIEAENISTDTTVLHGKDGTAEAIIAHANEHDYDVLVLGSRGLNTMQTMVLGSVSHKVVKYVKAPVLMVK</sequence>
<dbReference type="AlphaFoldDB" id="A0A1H0INY2"/>
<dbReference type="Pfam" id="PF00582">
    <property type="entry name" value="Usp"/>
    <property type="match status" value="1"/>
</dbReference>
<gene>
    <name evidence="3" type="ORF">SAMN04488053_11145</name>
</gene>
<protein>
    <submittedName>
        <fullName evidence="3">Nucleotide-binding universal stress protein, UspA family</fullName>
    </submittedName>
</protein>
<dbReference type="CDD" id="cd00293">
    <property type="entry name" value="USP-like"/>
    <property type="match status" value="1"/>
</dbReference>
<dbReference type="PANTHER" id="PTHR46268:SF6">
    <property type="entry name" value="UNIVERSAL STRESS PROTEIN UP12"/>
    <property type="match status" value="1"/>
</dbReference>
<proteinExistence type="inferred from homology"/>
<dbReference type="InterPro" id="IPR014729">
    <property type="entry name" value="Rossmann-like_a/b/a_fold"/>
</dbReference>
<reference evidence="4" key="1">
    <citation type="submission" date="2016-10" db="EMBL/GenBank/DDBJ databases">
        <authorList>
            <person name="Varghese N."/>
            <person name="Submissions S."/>
        </authorList>
    </citation>
    <scope>NUCLEOTIDE SEQUENCE [LARGE SCALE GENOMIC DNA]</scope>
    <source>
        <strain evidence="4">CGMCC 1.10369</strain>
    </source>
</reference>
<dbReference type="PRINTS" id="PR01438">
    <property type="entry name" value="UNVRSLSTRESS"/>
</dbReference>
<organism evidence="3 4">
    <name type="scientific">Alkalicoccus daliensis</name>
    <dbReference type="NCBI Taxonomy" id="745820"/>
    <lineage>
        <taxon>Bacteria</taxon>
        <taxon>Bacillati</taxon>
        <taxon>Bacillota</taxon>
        <taxon>Bacilli</taxon>
        <taxon>Bacillales</taxon>
        <taxon>Bacillaceae</taxon>
        <taxon>Alkalicoccus</taxon>
    </lineage>
</organism>
<keyword evidence="4" id="KW-1185">Reference proteome</keyword>
<dbReference type="SUPFAM" id="SSF52402">
    <property type="entry name" value="Adenine nucleotide alpha hydrolases-like"/>
    <property type="match status" value="1"/>
</dbReference>
<evidence type="ECO:0000256" key="1">
    <source>
        <dbReference type="ARBA" id="ARBA00008791"/>
    </source>
</evidence>
<evidence type="ECO:0000313" key="4">
    <source>
        <dbReference type="Proteomes" id="UP000198778"/>
    </source>
</evidence>
<dbReference type="PANTHER" id="PTHR46268">
    <property type="entry name" value="STRESS RESPONSE PROTEIN NHAX"/>
    <property type="match status" value="1"/>
</dbReference>